<dbReference type="PIRSF" id="PIRSF015665">
    <property type="entry name" value="CHOPT"/>
    <property type="match status" value="1"/>
</dbReference>
<keyword evidence="6" id="KW-1133">Transmembrane helix</keyword>
<dbReference type="InterPro" id="IPR000462">
    <property type="entry name" value="CDP-OH_P_trans"/>
</dbReference>
<feature type="transmembrane region" description="Helical" evidence="6">
    <location>
        <begin position="349"/>
        <end position="369"/>
    </location>
</feature>
<keyword evidence="6" id="KW-0812">Transmembrane</keyword>
<feature type="transmembrane region" description="Helical" evidence="6">
    <location>
        <begin position="229"/>
        <end position="249"/>
    </location>
</feature>
<dbReference type="Pfam" id="PF01066">
    <property type="entry name" value="CDP-OH_P_transf"/>
    <property type="match status" value="1"/>
</dbReference>
<dbReference type="EMBL" id="JBEDNZ010000023">
    <property type="protein sequence ID" value="KAL0812058.1"/>
    <property type="molecule type" value="Genomic_DNA"/>
</dbReference>
<evidence type="ECO:0000256" key="2">
    <source>
        <dbReference type="ARBA" id="ARBA00010441"/>
    </source>
</evidence>
<feature type="transmembrane region" description="Helical" evidence="6">
    <location>
        <begin position="92"/>
        <end position="110"/>
    </location>
</feature>
<dbReference type="Proteomes" id="UP001549921">
    <property type="component" value="Unassembled WGS sequence"/>
</dbReference>
<proteinExistence type="inferred from homology"/>
<dbReference type="Gene3D" id="1.20.120.1760">
    <property type="match status" value="1"/>
</dbReference>
<evidence type="ECO:0000313" key="7">
    <source>
        <dbReference type="EMBL" id="KAL0812058.1"/>
    </source>
</evidence>
<evidence type="ECO:0000256" key="6">
    <source>
        <dbReference type="SAM" id="Phobius"/>
    </source>
</evidence>
<dbReference type="GO" id="GO:0008610">
    <property type="term" value="P:lipid biosynthetic process"/>
    <property type="evidence" value="ECO:0007669"/>
    <property type="project" value="UniProtKB-ARBA"/>
</dbReference>
<feature type="transmembrane region" description="Helical" evidence="6">
    <location>
        <begin position="261"/>
        <end position="283"/>
    </location>
</feature>
<feature type="transmembrane region" description="Helical" evidence="6">
    <location>
        <begin position="186"/>
        <end position="209"/>
    </location>
</feature>
<comment type="similarity">
    <text evidence="2 5">Belongs to the CDP-alcohol phosphatidyltransferase class-I family.</text>
</comment>
<dbReference type="InterPro" id="IPR048254">
    <property type="entry name" value="CDP_ALCOHOL_P_TRANSF_CS"/>
</dbReference>
<dbReference type="PANTHER" id="PTHR10414">
    <property type="entry name" value="ETHANOLAMINEPHOSPHOTRANSFERASE"/>
    <property type="match status" value="1"/>
</dbReference>
<feature type="transmembrane region" description="Helical" evidence="6">
    <location>
        <begin position="154"/>
        <end position="174"/>
    </location>
</feature>
<reference evidence="7 8" key="1">
    <citation type="submission" date="2024-06" db="EMBL/GenBank/DDBJ databases">
        <title>A chromosome-level genome assembly of beet webworm, Loxostege sticticalis.</title>
        <authorList>
            <person name="Zhang Y."/>
        </authorList>
    </citation>
    <scope>NUCLEOTIDE SEQUENCE [LARGE SCALE GENOMIC DNA]</scope>
    <source>
        <strain evidence="7">AQ028</strain>
        <tissue evidence="7">Male pupae</tissue>
    </source>
</reference>
<comment type="caution">
    <text evidence="7">The sequence shown here is derived from an EMBL/GenBank/DDBJ whole genome shotgun (WGS) entry which is preliminary data.</text>
</comment>
<accession>A0ABD0SDD0</accession>
<organism evidence="7 8">
    <name type="scientific">Loxostege sticticalis</name>
    <name type="common">Beet webworm moth</name>
    <dbReference type="NCBI Taxonomy" id="481309"/>
    <lineage>
        <taxon>Eukaryota</taxon>
        <taxon>Metazoa</taxon>
        <taxon>Ecdysozoa</taxon>
        <taxon>Arthropoda</taxon>
        <taxon>Hexapoda</taxon>
        <taxon>Insecta</taxon>
        <taxon>Pterygota</taxon>
        <taxon>Neoptera</taxon>
        <taxon>Endopterygota</taxon>
        <taxon>Lepidoptera</taxon>
        <taxon>Glossata</taxon>
        <taxon>Ditrysia</taxon>
        <taxon>Pyraloidea</taxon>
        <taxon>Crambidae</taxon>
        <taxon>Pyraustinae</taxon>
        <taxon>Loxostege</taxon>
    </lineage>
</organism>
<evidence type="ECO:0000256" key="5">
    <source>
        <dbReference type="RuleBase" id="RU003750"/>
    </source>
</evidence>
<dbReference type="PANTHER" id="PTHR10414:SF71">
    <property type="entry name" value="FI05338P"/>
    <property type="match status" value="1"/>
</dbReference>
<evidence type="ECO:0000256" key="4">
    <source>
        <dbReference type="ARBA" id="ARBA00023136"/>
    </source>
</evidence>
<name>A0ABD0SDD0_LOXSC</name>
<dbReference type="PROSITE" id="PS00379">
    <property type="entry name" value="CDP_ALCOHOL_P_TRANSF"/>
    <property type="match status" value="1"/>
</dbReference>
<dbReference type="FunFam" id="1.20.120.1760:FF:000016">
    <property type="entry name" value="ethanolaminephosphotransferase 1"/>
    <property type="match status" value="1"/>
</dbReference>
<evidence type="ECO:0000256" key="1">
    <source>
        <dbReference type="ARBA" id="ARBA00004370"/>
    </source>
</evidence>
<comment type="subcellular location">
    <subcellularLocation>
        <location evidence="1">Membrane</location>
    </subcellularLocation>
</comment>
<keyword evidence="3 5" id="KW-0808">Transferase</keyword>
<evidence type="ECO:0000313" key="8">
    <source>
        <dbReference type="Proteomes" id="UP001549921"/>
    </source>
</evidence>
<feature type="transmembrane region" description="Helical" evidence="6">
    <location>
        <begin position="131"/>
        <end position="148"/>
    </location>
</feature>
<feature type="transmembrane region" description="Helical" evidence="6">
    <location>
        <begin position="55"/>
        <end position="72"/>
    </location>
</feature>
<sequence>MDKLFNYKYLTKKHLKGLDNYKYSAIDTSPLSNYVMHPLWNTTVKILPKWLAPNLLTFAGFVLMVALVVLLGLYDYGCHGPLADDGVRVPDWVYTACGVLLFVAYNLDGLDGKQARRLGVSGPLGEMFDHGIDSYVVFFIPYGLISVFGRDHEFTLPVIRGLLIVVSVCLNFFVSHWEKYNTGVLYLPWGYDISMWATSLLFLVPGLYGPTAYHTYLIGQVTVAQALEVVVHTTGLVTTMPVAVYNVYLAHKNRTAIYKSILEALRPVWSMLVLNVVFIAWTVKSPSNILEYDPKASLLMYGTNFSHILCRLIVAEMSKQRCDVITWMCWPLLAGAAVSLYLPHLEVPTMYSLVLLSLAGHLHYAICVVRQLCAHYKISCFTVPKSKRK</sequence>
<keyword evidence="4 6" id="KW-0472">Membrane</keyword>
<feature type="transmembrane region" description="Helical" evidence="6">
    <location>
        <begin position="324"/>
        <end position="343"/>
    </location>
</feature>
<evidence type="ECO:0000256" key="3">
    <source>
        <dbReference type="ARBA" id="ARBA00022679"/>
    </source>
</evidence>
<dbReference type="AlphaFoldDB" id="A0ABD0SDD0"/>
<dbReference type="InterPro" id="IPR043130">
    <property type="entry name" value="CDP-OH_PTrfase_TM_dom"/>
</dbReference>
<evidence type="ECO:0008006" key="9">
    <source>
        <dbReference type="Google" id="ProtNLM"/>
    </source>
</evidence>
<gene>
    <name evidence="7" type="ORF">ABMA28_009448</name>
</gene>
<dbReference type="InterPro" id="IPR014472">
    <property type="entry name" value="CHOPT"/>
</dbReference>
<feature type="transmembrane region" description="Helical" evidence="6">
    <location>
        <begin position="298"/>
        <end position="317"/>
    </location>
</feature>
<dbReference type="GO" id="GO:0016740">
    <property type="term" value="F:transferase activity"/>
    <property type="evidence" value="ECO:0007669"/>
    <property type="project" value="UniProtKB-KW"/>
</dbReference>
<protein>
    <recommendedName>
        <fullName evidence="9">Ethanolaminephosphotransferase</fullName>
    </recommendedName>
</protein>
<dbReference type="GO" id="GO:0016020">
    <property type="term" value="C:membrane"/>
    <property type="evidence" value="ECO:0007669"/>
    <property type="project" value="UniProtKB-SubCell"/>
</dbReference>